<evidence type="ECO:0000313" key="6">
    <source>
        <dbReference type="Proteomes" id="UP000239649"/>
    </source>
</evidence>
<dbReference type="OrthoDB" id="2526284at2759"/>
<dbReference type="GO" id="GO:0005737">
    <property type="term" value="C:cytoplasm"/>
    <property type="evidence" value="ECO:0007669"/>
    <property type="project" value="TreeGrafter"/>
</dbReference>
<comment type="caution">
    <text evidence="5">The sequence shown here is derived from an EMBL/GenBank/DDBJ whole genome shotgun (WGS) entry which is preliminary data.</text>
</comment>
<accession>A0A2P6V7L6</accession>
<feature type="compositionally biased region" description="Low complexity" evidence="4">
    <location>
        <begin position="66"/>
        <end position="90"/>
    </location>
</feature>
<dbReference type="PANTHER" id="PTHR21461:SF69">
    <property type="entry name" value="GLYCOSYLTRANSFERASE FAMILY 92 PROTEIN"/>
    <property type="match status" value="1"/>
</dbReference>
<name>A0A2P6V7L6_9CHLO</name>
<evidence type="ECO:0000256" key="1">
    <source>
        <dbReference type="ARBA" id="ARBA00004167"/>
    </source>
</evidence>
<dbReference type="Proteomes" id="UP000239649">
    <property type="component" value="Unassembled WGS sequence"/>
</dbReference>
<organism evidence="5 6">
    <name type="scientific">Micractinium conductrix</name>
    <dbReference type="NCBI Taxonomy" id="554055"/>
    <lineage>
        <taxon>Eukaryota</taxon>
        <taxon>Viridiplantae</taxon>
        <taxon>Chlorophyta</taxon>
        <taxon>core chlorophytes</taxon>
        <taxon>Trebouxiophyceae</taxon>
        <taxon>Chlorellales</taxon>
        <taxon>Chlorellaceae</taxon>
        <taxon>Chlorella clade</taxon>
        <taxon>Micractinium</taxon>
    </lineage>
</organism>
<dbReference type="EMBL" id="LHPF02000022">
    <property type="protein sequence ID" value="PSC70070.1"/>
    <property type="molecule type" value="Genomic_DNA"/>
</dbReference>
<reference evidence="5 6" key="1">
    <citation type="journal article" date="2018" name="Plant J.">
        <title>Genome sequences of Chlorella sorokiniana UTEX 1602 and Micractinium conductrix SAG 241.80: implications to maltose excretion by a green alga.</title>
        <authorList>
            <person name="Arriola M.B."/>
            <person name="Velmurugan N."/>
            <person name="Zhang Y."/>
            <person name="Plunkett M.H."/>
            <person name="Hondzo H."/>
            <person name="Barney B.M."/>
        </authorList>
    </citation>
    <scope>NUCLEOTIDE SEQUENCE [LARGE SCALE GENOMIC DNA]</scope>
    <source>
        <strain evidence="5 6">SAG 241.80</strain>
    </source>
</reference>
<evidence type="ECO:0000256" key="2">
    <source>
        <dbReference type="ARBA" id="ARBA00022692"/>
    </source>
</evidence>
<protein>
    <submittedName>
        <fullName evidence="5">Glycosyl transferase family 2</fullName>
    </submittedName>
</protein>
<keyword evidence="6" id="KW-1185">Reference proteome</keyword>
<evidence type="ECO:0000256" key="4">
    <source>
        <dbReference type="SAM" id="MobiDB-lite"/>
    </source>
</evidence>
<evidence type="ECO:0000313" key="5">
    <source>
        <dbReference type="EMBL" id="PSC70070.1"/>
    </source>
</evidence>
<proteinExistence type="predicted"/>
<gene>
    <name evidence="5" type="ORF">C2E20_6444</name>
</gene>
<dbReference type="AlphaFoldDB" id="A0A2P6V7L6"/>
<keyword evidence="2" id="KW-0812">Transmembrane</keyword>
<dbReference type="GO" id="GO:0016757">
    <property type="term" value="F:glycosyltransferase activity"/>
    <property type="evidence" value="ECO:0007669"/>
    <property type="project" value="TreeGrafter"/>
</dbReference>
<feature type="region of interest" description="Disordered" evidence="4">
    <location>
        <begin position="57"/>
        <end position="90"/>
    </location>
</feature>
<dbReference type="GO" id="GO:0016020">
    <property type="term" value="C:membrane"/>
    <property type="evidence" value="ECO:0007669"/>
    <property type="project" value="UniProtKB-SubCell"/>
</dbReference>
<keyword evidence="3" id="KW-0472">Membrane</keyword>
<keyword evidence="5" id="KW-0808">Transferase</keyword>
<comment type="subcellular location">
    <subcellularLocation>
        <location evidence="1">Membrane</location>
        <topology evidence="1">Single-pass membrane protein</topology>
    </subcellularLocation>
</comment>
<sequence>MAVARLAHKADLGRPRGLHPLVAGLLTLSLVLLLCWRADVKQSVTRGLDRFHHCLATAPPTSPTPGNNSGAAAGAGGNSSVAAADGSGNSSGNSSGAGSAAWLVSSNSASSARPPGFDPVPAGNSSADVAVCLPVLGDHCDIREWVLYHATIGVGKIYMFDTGSVPPMDEGFASPTGLPSLDEVLADVLGSGLVEYHYLTADAEALADRSATLTVVTDSSAGPIQLIIPPPVDEKHGRNWQMNVYSACLLHFGVRHRWMGFIDSDEFVLLQPGVPSLPALLDRYTSGGVRLQWWLFSSGPHLVRPSGGVLASYTACCQQDEVEQRWTKTFLQPARAVGPLSAHVFVYKEGWGVVDTSERVPVDTPEDPVNTHGNTKHGTYEGAVIAHYITRSFQDYERKVARSGGDGNSIRTLNLGFIWEEACRQRCLVAAPLGRALAARWDLTLNTPAWCRPGLDAARDMLARSGDDAFREWLRLLQPRD</sequence>
<evidence type="ECO:0000256" key="3">
    <source>
        <dbReference type="ARBA" id="ARBA00022989"/>
    </source>
</evidence>
<dbReference type="PANTHER" id="PTHR21461">
    <property type="entry name" value="GLYCOSYLTRANSFERASE FAMILY 92 PROTEIN"/>
    <property type="match status" value="1"/>
</dbReference>
<keyword evidence="3" id="KW-1133">Transmembrane helix</keyword>